<dbReference type="RefSeq" id="WP_348262424.1">
    <property type="nucleotide sequence ID" value="NZ_CP121196.1"/>
</dbReference>
<evidence type="ECO:0000256" key="1">
    <source>
        <dbReference type="SAM" id="MobiDB-lite"/>
    </source>
</evidence>
<sequence length="565" mass="61990">MGLTEIRTPPRRRIPHWPFWVGGSIFALLITIAIFIDIAAHRAEPFMRQQIVQALSDRFHARVELDSFHLSLGNSLRGEWGIWGEGKGLRIWPPADVEGVHVPEPNPPLKPLIQLSEFHFHAPLHYKSGEPIHITQIRLKGLDIRFPPRSHMQRASEPKSPTAPPPAPFSVAVVVDGVDCTDAHLTLETDKPNKLPLDFAINHFKLKGVRSGAPMVFDAQLQNPTPPGVIHTTGSFGPWIVADPGSSPIAGDYTFDHADLSVFKGIAGILNSTGKYEGTLRDMTVDGQTDTPDFQISRFGHTMMLHTTFHARVDGTNGDTWLDPVDATMNSSHFTAKGQIVRVLKTGDDGRLHSVGHDIALTVNVGRARIEDFLRLATDSPVPLMDGDIEVKAQLHIPPGHVPVNQRIALKGKFVLNQAEFSDLQVQKRIRELSLRGQGRLDQLKSAEDDKIKSHVEGDFALDGGVLTLPSVLYSVPGADIHLHGTYRQEGGTLDFTGTAKMQATISKMVGGWKGILLKPADRFFKKDGAGAEIPIYIAGTREKPQFGYNSGHSGGTHPQRPDTQ</sequence>
<dbReference type="AlphaFoldDB" id="A0AAU7DIS5"/>
<feature type="region of interest" description="Disordered" evidence="1">
    <location>
        <begin position="544"/>
        <end position="565"/>
    </location>
</feature>
<feature type="transmembrane region" description="Helical" evidence="2">
    <location>
        <begin position="20"/>
        <end position="40"/>
    </location>
</feature>
<proteinExistence type="predicted"/>
<reference evidence="3" key="1">
    <citation type="submission" date="2023-03" db="EMBL/GenBank/DDBJ databases">
        <title>Edaphobacter sp.</title>
        <authorList>
            <person name="Huber K.J."/>
            <person name="Papendorf J."/>
            <person name="Pilke C."/>
            <person name="Bunk B."/>
            <person name="Sproeer C."/>
            <person name="Pester M."/>
        </authorList>
    </citation>
    <scope>NUCLEOTIDE SEQUENCE</scope>
    <source>
        <strain evidence="3">DSM 110680</strain>
    </source>
</reference>
<protein>
    <recommendedName>
        <fullName evidence="4">AsmA-like C-terminal domain-containing protein</fullName>
    </recommendedName>
</protein>
<keyword evidence="2" id="KW-0472">Membrane</keyword>
<evidence type="ECO:0000256" key="2">
    <source>
        <dbReference type="SAM" id="Phobius"/>
    </source>
</evidence>
<dbReference type="EMBL" id="CP121196">
    <property type="protein sequence ID" value="XBH17193.1"/>
    <property type="molecule type" value="Genomic_DNA"/>
</dbReference>
<organism evidence="3">
    <name type="scientific">Telmatobacter sp. DSM 110680</name>
    <dbReference type="NCBI Taxonomy" id="3036704"/>
    <lineage>
        <taxon>Bacteria</taxon>
        <taxon>Pseudomonadati</taxon>
        <taxon>Acidobacteriota</taxon>
        <taxon>Terriglobia</taxon>
        <taxon>Terriglobales</taxon>
        <taxon>Acidobacteriaceae</taxon>
        <taxon>Telmatobacter</taxon>
    </lineage>
</organism>
<name>A0AAU7DIS5_9BACT</name>
<evidence type="ECO:0000313" key="3">
    <source>
        <dbReference type="EMBL" id="XBH17193.1"/>
    </source>
</evidence>
<evidence type="ECO:0008006" key="4">
    <source>
        <dbReference type="Google" id="ProtNLM"/>
    </source>
</evidence>
<gene>
    <name evidence="3" type="ORF">P8935_21830</name>
</gene>
<keyword evidence="2" id="KW-0812">Transmembrane</keyword>
<accession>A0AAU7DIS5</accession>
<keyword evidence="2" id="KW-1133">Transmembrane helix</keyword>